<feature type="non-terminal residue" evidence="1">
    <location>
        <position position="1"/>
    </location>
</feature>
<gene>
    <name evidence="1" type="ORF">S01H4_32955</name>
</gene>
<dbReference type="EMBL" id="BART01017285">
    <property type="protein sequence ID" value="GAG76175.1"/>
    <property type="molecule type" value="Genomic_DNA"/>
</dbReference>
<reference evidence="1" key="1">
    <citation type="journal article" date="2014" name="Front. Microbiol.">
        <title>High frequency of phylogenetically diverse reductive dehalogenase-homologous genes in deep subseafloor sedimentary metagenomes.</title>
        <authorList>
            <person name="Kawai M."/>
            <person name="Futagami T."/>
            <person name="Toyoda A."/>
            <person name="Takaki Y."/>
            <person name="Nishi S."/>
            <person name="Hori S."/>
            <person name="Arai W."/>
            <person name="Tsubouchi T."/>
            <person name="Morono Y."/>
            <person name="Uchiyama I."/>
            <person name="Ito T."/>
            <person name="Fujiyama A."/>
            <person name="Inagaki F."/>
            <person name="Takami H."/>
        </authorList>
    </citation>
    <scope>NUCLEOTIDE SEQUENCE</scope>
    <source>
        <strain evidence="1">Expedition CK06-06</strain>
    </source>
</reference>
<sequence length="44" mass="4712">TAFADMDANDTAYVQTNTEGGARTTDIYGHATAVHTYFQGVLIC</sequence>
<dbReference type="AlphaFoldDB" id="X1A292"/>
<accession>X1A292</accession>
<proteinExistence type="predicted"/>
<name>X1A292_9ZZZZ</name>
<evidence type="ECO:0000313" key="1">
    <source>
        <dbReference type="EMBL" id="GAG76175.1"/>
    </source>
</evidence>
<comment type="caution">
    <text evidence="1">The sequence shown here is derived from an EMBL/GenBank/DDBJ whole genome shotgun (WGS) entry which is preliminary data.</text>
</comment>
<organism evidence="1">
    <name type="scientific">marine sediment metagenome</name>
    <dbReference type="NCBI Taxonomy" id="412755"/>
    <lineage>
        <taxon>unclassified sequences</taxon>
        <taxon>metagenomes</taxon>
        <taxon>ecological metagenomes</taxon>
    </lineage>
</organism>
<protein>
    <submittedName>
        <fullName evidence="1">Uncharacterized protein</fullName>
    </submittedName>
</protein>